<proteinExistence type="inferred from homology"/>
<keyword evidence="5 7" id="KW-0472">Membrane</keyword>
<evidence type="ECO:0000313" key="12">
    <source>
        <dbReference type="EMBL" id="SEI58973.1"/>
    </source>
</evidence>
<dbReference type="Gene3D" id="2.60.40.1120">
    <property type="entry name" value="Carboxypeptidase-like, regulatory domain"/>
    <property type="match status" value="1"/>
</dbReference>
<evidence type="ECO:0000256" key="6">
    <source>
        <dbReference type="ARBA" id="ARBA00023237"/>
    </source>
</evidence>
<name>A0A1H6RT97_9FLAO</name>
<feature type="signal peptide" evidence="9">
    <location>
        <begin position="1"/>
        <end position="20"/>
    </location>
</feature>
<evidence type="ECO:0000256" key="3">
    <source>
        <dbReference type="ARBA" id="ARBA00022452"/>
    </source>
</evidence>
<evidence type="ECO:0000256" key="5">
    <source>
        <dbReference type="ARBA" id="ARBA00023136"/>
    </source>
</evidence>
<comment type="subcellular location">
    <subcellularLocation>
        <location evidence="1 7">Cell outer membrane</location>
        <topology evidence="1 7">Multi-pass membrane protein</topology>
    </subcellularLocation>
</comment>
<keyword evidence="6 7" id="KW-0998">Cell outer membrane</keyword>
<organism evidence="12 13">
    <name type="scientific">Flavobacterium terrigena</name>
    <dbReference type="NCBI Taxonomy" id="402734"/>
    <lineage>
        <taxon>Bacteria</taxon>
        <taxon>Pseudomonadati</taxon>
        <taxon>Bacteroidota</taxon>
        <taxon>Flavobacteriia</taxon>
        <taxon>Flavobacteriales</taxon>
        <taxon>Flavobacteriaceae</taxon>
        <taxon>Flavobacterium</taxon>
    </lineage>
</organism>
<dbReference type="InterPro" id="IPR012910">
    <property type="entry name" value="Plug_dom"/>
</dbReference>
<evidence type="ECO:0000256" key="4">
    <source>
        <dbReference type="ARBA" id="ARBA00022692"/>
    </source>
</evidence>
<feature type="region of interest" description="Disordered" evidence="8">
    <location>
        <begin position="778"/>
        <end position="798"/>
    </location>
</feature>
<evidence type="ECO:0000259" key="11">
    <source>
        <dbReference type="Pfam" id="PF14905"/>
    </source>
</evidence>
<keyword evidence="4 7" id="KW-0812">Transmembrane</keyword>
<dbReference type="EMBL" id="FNYA01000002">
    <property type="protein sequence ID" value="SEI58973.1"/>
    <property type="molecule type" value="Genomic_DNA"/>
</dbReference>
<dbReference type="InterPro" id="IPR041700">
    <property type="entry name" value="OMP_b-brl_3"/>
</dbReference>
<dbReference type="Pfam" id="PF13715">
    <property type="entry name" value="CarbopepD_reg_2"/>
    <property type="match status" value="1"/>
</dbReference>
<evidence type="ECO:0000313" key="13">
    <source>
        <dbReference type="Proteomes" id="UP000199702"/>
    </source>
</evidence>
<protein>
    <submittedName>
        <fullName evidence="12">Outer membrane receptor proteins, mostly Fe transport</fullName>
    </submittedName>
</protein>
<dbReference type="OrthoDB" id="8764943at2"/>
<dbReference type="STRING" id="402734.SAMN05660918_1049"/>
<keyword evidence="9" id="KW-0732">Signal</keyword>
<dbReference type="Proteomes" id="UP000199702">
    <property type="component" value="Unassembled WGS sequence"/>
</dbReference>
<dbReference type="Gene3D" id="2.40.170.20">
    <property type="entry name" value="TonB-dependent receptor, beta-barrel domain"/>
    <property type="match status" value="1"/>
</dbReference>
<keyword evidence="2 7" id="KW-0813">Transport</keyword>
<evidence type="ECO:0000259" key="10">
    <source>
        <dbReference type="Pfam" id="PF07715"/>
    </source>
</evidence>
<feature type="chain" id="PRO_5011587689" evidence="9">
    <location>
        <begin position="21"/>
        <end position="798"/>
    </location>
</feature>
<reference evidence="13" key="1">
    <citation type="submission" date="2016-10" db="EMBL/GenBank/DDBJ databases">
        <authorList>
            <person name="Varghese N."/>
            <person name="Submissions S."/>
        </authorList>
    </citation>
    <scope>NUCLEOTIDE SEQUENCE [LARGE SCALE GENOMIC DNA]</scope>
    <source>
        <strain evidence="13">DSM 17934</strain>
    </source>
</reference>
<comment type="similarity">
    <text evidence="7">Belongs to the TonB-dependent receptor family.</text>
</comment>
<feature type="domain" description="Outer membrane protein beta-barrel" evidence="11">
    <location>
        <begin position="369"/>
        <end position="771"/>
    </location>
</feature>
<evidence type="ECO:0000256" key="1">
    <source>
        <dbReference type="ARBA" id="ARBA00004571"/>
    </source>
</evidence>
<dbReference type="InterPro" id="IPR036942">
    <property type="entry name" value="Beta-barrel_TonB_sf"/>
</dbReference>
<dbReference type="SUPFAM" id="SSF56935">
    <property type="entry name" value="Porins"/>
    <property type="match status" value="1"/>
</dbReference>
<dbReference type="Pfam" id="PF14905">
    <property type="entry name" value="OMP_b-brl_3"/>
    <property type="match status" value="1"/>
</dbReference>
<evidence type="ECO:0000256" key="9">
    <source>
        <dbReference type="SAM" id="SignalP"/>
    </source>
</evidence>
<keyword evidence="3 7" id="KW-1134">Transmembrane beta strand</keyword>
<evidence type="ECO:0000256" key="2">
    <source>
        <dbReference type="ARBA" id="ARBA00022448"/>
    </source>
</evidence>
<keyword evidence="13" id="KW-1185">Reference proteome</keyword>
<dbReference type="InterPro" id="IPR039426">
    <property type="entry name" value="TonB-dep_rcpt-like"/>
</dbReference>
<dbReference type="InterPro" id="IPR037066">
    <property type="entry name" value="Plug_dom_sf"/>
</dbReference>
<accession>A0A1H6RT97</accession>
<dbReference type="AlphaFoldDB" id="A0A1H6RT97"/>
<dbReference type="Pfam" id="PF07715">
    <property type="entry name" value="Plug"/>
    <property type="match status" value="1"/>
</dbReference>
<feature type="domain" description="TonB-dependent receptor plug" evidence="10">
    <location>
        <begin position="138"/>
        <end position="218"/>
    </location>
</feature>
<gene>
    <name evidence="12" type="ORF">SAMN05660918_1049</name>
</gene>
<sequence>MKLSKIFSILLLFVATTMLAQETKPGVVSGKIIDKATNEPVGFSTVSVLDGNKPVAGVSTKEDGSFEIKNLELKNLTLKVNFIGYVDASRTINLSEENKEINLGNITLETDSKMIETVSIVKERSTIEQKADRKVITVGKDLIASGTTASEIFNNIPTVSIDPQTKELSLRGNSNVRVLIDGKPTNIDAGQLLQQIPSASIKQVELITNPSSKYNPEGNSGIINIILNKNTQTGFNGSITSGVTFGVTPKTNQSLNLNYKVGKVNFYTTYGFNHGKNSNFGFVHSERVGYENDQDFTFSNVNTSHLVKLGADYYINDNNTLSFFTNLNFFDGKGKSRTSSDYLSMPDAIQENWNNSGNTTKTYDLAFKHNFEKKGETIDFQVNHSITDSEDLSHFVNNGNYSLNDINGKSSYSQFNIDYVNPLSEKAKLEIGYESRIQAGQNKFYDIQTTENTTNSFDYNRNIHAIYTNYSKTFGKFSAQVGARAELYNLYAHPLKDSTDPAENSNIVIEDEIFTVYPSTYLSYKMDDNNTFNVNYTRRVDRPSNGQINPIREWRTVNMESRGNPALEPQFTNSFELNYTRTMKIGSITSAVFYRLINAEITRVIFTDPNDTNFNIMSFANFKDNNQLGAEVNANLKLTKWWSTNTSADVYFKTVRGTVSNLDTGVMENGEVDVATFNARMNNTFTASKNLKFNLFGMYRGRDLGLQFERKAMYKMDLGANYSILKGKGTLSARLNDVFNTMHFGFDGSIPYKSYGEFHWESRTFYLGLNYNFGGGKNRELQRKQRDKQETQNSGGMF</sequence>
<dbReference type="GO" id="GO:0009279">
    <property type="term" value="C:cell outer membrane"/>
    <property type="evidence" value="ECO:0007669"/>
    <property type="project" value="UniProtKB-SubCell"/>
</dbReference>
<dbReference type="RefSeq" id="WP_091309162.1">
    <property type="nucleotide sequence ID" value="NZ_CBCSJU010000005.1"/>
</dbReference>
<dbReference type="Gene3D" id="2.170.130.10">
    <property type="entry name" value="TonB-dependent receptor, plug domain"/>
    <property type="match status" value="1"/>
</dbReference>
<feature type="compositionally biased region" description="Basic and acidic residues" evidence="8">
    <location>
        <begin position="778"/>
        <end position="790"/>
    </location>
</feature>
<dbReference type="SUPFAM" id="SSF49464">
    <property type="entry name" value="Carboxypeptidase regulatory domain-like"/>
    <property type="match status" value="1"/>
</dbReference>
<evidence type="ECO:0000256" key="8">
    <source>
        <dbReference type="SAM" id="MobiDB-lite"/>
    </source>
</evidence>
<dbReference type="PROSITE" id="PS52016">
    <property type="entry name" value="TONB_DEPENDENT_REC_3"/>
    <property type="match status" value="1"/>
</dbReference>
<keyword evidence="12" id="KW-0675">Receptor</keyword>
<evidence type="ECO:0000256" key="7">
    <source>
        <dbReference type="PROSITE-ProRule" id="PRU01360"/>
    </source>
</evidence>
<dbReference type="InterPro" id="IPR008969">
    <property type="entry name" value="CarboxyPept-like_regulatory"/>
</dbReference>